<feature type="chain" id="PRO_5040485739" evidence="2">
    <location>
        <begin position="20"/>
        <end position="575"/>
    </location>
</feature>
<dbReference type="InterPro" id="IPR055647">
    <property type="entry name" value="DUF7223"/>
</dbReference>
<proteinExistence type="predicted"/>
<feature type="region of interest" description="Disordered" evidence="1">
    <location>
        <begin position="167"/>
        <end position="192"/>
    </location>
</feature>
<keyword evidence="2" id="KW-0732">Signal</keyword>
<dbReference type="Proteomes" id="UP000789375">
    <property type="component" value="Unassembled WGS sequence"/>
</dbReference>
<protein>
    <submittedName>
        <fullName evidence="5">9632_t:CDS:1</fullName>
    </submittedName>
</protein>
<feature type="domain" description="DUF7029" evidence="3">
    <location>
        <begin position="65"/>
        <end position="146"/>
    </location>
</feature>
<comment type="caution">
    <text evidence="5">The sequence shown here is derived from an EMBL/GenBank/DDBJ whole genome shotgun (WGS) entry which is preliminary data.</text>
</comment>
<dbReference type="Pfam" id="PF22974">
    <property type="entry name" value="DUF7029"/>
    <property type="match status" value="1"/>
</dbReference>
<organism evidence="5 6">
    <name type="scientific">Funneliformis mosseae</name>
    <name type="common">Endomycorrhizal fungus</name>
    <name type="synonym">Glomus mosseae</name>
    <dbReference type="NCBI Taxonomy" id="27381"/>
    <lineage>
        <taxon>Eukaryota</taxon>
        <taxon>Fungi</taxon>
        <taxon>Fungi incertae sedis</taxon>
        <taxon>Mucoromycota</taxon>
        <taxon>Glomeromycotina</taxon>
        <taxon>Glomeromycetes</taxon>
        <taxon>Glomerales</taxon>
        <taxon>Glomeraceae</taxon>
        <taxon>Funneliformis</taxon>
    </lineage>
</organism>
<dbReference type="AlphaFoldDB" id="A0A9N9AST1"/>
<name>A0A9N9AST1_FUNMO</name>
<reference evidence="5" key="1">
    <citation type="submission" date="2021-06" db="EMBL/GenBank/DDBJ databases">
        <authorList>
            <person name="Kallberg Y."/>
            <person name="Tangrot J."/>
            <person name="Rosling A."/>
        </authorList>
    </citation>
    <scope>NUCLEOTIDE SEQUENCE</scope>
    <source>
        <strain evidence="5">87-6 pot B 2015</strain>
    </source>
</reference>
<evidence type="ECO:0000313" key="5">
    <source>
        <dbReference type="EMBL" id="CAG8543723.1"/>
    </source>
</evidence>
<dbReference type="InterPro" id="IPR054293">
    <property type="entry name" value="DUF7029"/>
</dbReference>
<feature type="domain" description="DUF7223" evidence="4">
    <location>
        <begin position="217"/>
        <end position="404"/>
    </location>
</feature>
<dbReference type="Pfam" id="PF23865">
    <property type="entry name" value="DUF7223"/>
    <property type="match status" value="1"/>
</dbReference>
<sequence>MVKFTFSLLLIGIISLVRADFEVETNNNGFVPSSELRSIYSQKTASKTKTGGHHKAEIYFKTKVPSFNPDQSGVVSDIKCGDDKITLSLNDKKSIEQVDNWPDKVMLLISHKWECFGKSTTQFYMVRNKTVDAPKKKVSFTTESCDPLEWSDEFLVEISWENGKTNKRNARNRDLNKRGRLNRRQDEDKPKLPIDVSEKLDLNVLFDEKTGKSSKPNFPLVEVEQDNTSESLVCANCFMSGEATISMRIAGKVDPKIEINEASISLNGKIKMNFDLSLNGKLGTVISPPDLQLLNLPLNPISIPNVFNIGPSLILTASAKISADVTGTIYAGSEINLPNFNVKATLLDEPKVEQSGFEPETKSHDPSVGVTGSTDITSSLKPQLALNIDVLNGAFGVKTGIQLVTTLGTTISVGKESGCKGKTQPHIETTLEGNIGFFVQSKNLPTNYGPVNKIVARRLPSGLFELCITSLMKRYKMYFYCGKIELDFENAIDILKLLIAIDEFGLSILVEHIQEFFINNQLKVDPVANLKLIFENQSFEALQDLSAAHSIENTILLLGNLATIARLFVMEKITS</sequence>
<keyword evidence="6" id="KW-1185">Reference proteome</keyword>
<feature type="signal peptide" evidence="2">
    <location>
        <begin position="1"/>
        <end position="19"/>
    </location>
</feature>
<evidence type="ECO:0000256" key="2">
    <source>
        <dbReference type="SAM" id="SignalP"/>
    </source>
</evidence>
<evidence type="ECO:0000259" key="3">
    <source>
        <dbReference type="Pfam" id="PF22974"/>
    </source>
</evidence>
<accession>A0A9N9AST1</accession>
<evidence type="ECO:0000259" key="4">
    <source>
        <dbReference type="Pfam" id="PF23865"/>
    </source>
</evidence>
<feature type="compositionally biased region" description="Basic and acidic residues" evidence="1">
    <location>
        <begin position="171"/>
        <end position="192"/>
    </location>
</feature>
<evidence type="ECO:0000256" key="1">
    <source>
        <dbReference type="SAM" id="MobiDB-lite"/>
    </source>
</evidence>
<dbReference type="EMBL" id="CAJVPP010001246">
    <property type="protein sequence ID" value="CAG8543723.1"/>
    <property type="molecule type" value="Genomic_DNA"/>
</dbReference>
<gene>
    <name evidence="5" type="ORF">FMOSSE_LOCUS6109</name>
</gene>
<evidence type="ECO:0000313" key="6">
    <source>
        <dbReference type="Proteomes" id="UP000789375"/>
    </source>
</evidence>